<accession>A0ABP7ITE1</accession>
<gene>
    <name evidence="3" type="ORF">GCM10022380_51510</name>
</gene>
<feature type="transmembrane region" description="Helical" evidence="1">
    <location>
        <begin position="78"/>
        <end position="96"/>
    </location>
</feature>
<feature type="transmembrane region" description="Helical" evidence="1">
    <location>
        <begin position="235"/>
        <end position="255"/>
    </location>
</feature>
<feature type="transmembrane region" description="Helical" evidence="1">
    <location>
        <begin position="103"/>
        <end position="124"/>
    </location>
</feature>
<feature type="domain" description="Phosphatidic acid phosphatase type 2/haloperoxidase" evidence="2">
    <location>
        <begin position="104"/>
        <end position="216"/>
    </location>
</feature>
<dbReference type="Proteomes" id="UP001501624">
    <property type="component" value="Unassembled WGS sequence"/>
</dbReference>
<organism evidence="3 4">
    <name type="scientific">Amycolatopsis tucumanensis</name>
    <dbReference type="NCBI Taxonomy" id="401106"/>
    <lineage>
        <taxon>Bacteria</taxon>
        <taxon>Bacillati</taxon>
        <taxon>Actinomycetota</taxon>
        <taxon>Actinomycetes</taxon>
        <taxon>Pseudonocardiales</taxon>
        <taxon>Pseudonocardiaceae</taxon>
        <taxon>Amycolatopsis</taxon>
    </lineage>
</organism>
<proteinExistence type="predicted"/>
<evidence type="ECO:0000313" key="3">
    <source>
        <dbReference type="EMBL" id="GAA3826513.1"/>
    </source>
</evidence>
<comment type="caution">
    <text evidence="3">The sequence shown here is derived from an EMBL/GenBank/DDBJ whole genome shotgun (WGS) entry which is preliminary data.</text>
</comment>
<dbReference type="SUPFAM" id="SSF48317">
    <property type="entry name" value="Acid phosphatase/Vanadium-dependent haloperoxidase"/>
    <property type="match status" value="1"/>
</dbReference>
<feature type="transmembrane region" description="Helical" evidence="1">
    <location>
        <begin position="197"/>
        <end position="214"/>
    </location>
</feature>
<keyword evidence="4" id="KW-1185">Reference proteome</keyword>
<keyword evidence="1" id="KW-1133">Transmembrane helix</keyword>
<feature type="transmembrane region" description="Helical" evidence="1">
    <location>
        <begin position="267"/>
        <end position="292"/>
    </location>
</feature>
<protein>
    <recommendedName>
        <fullName evidence="2">Phosphatidic acid phosphatase type 2/haloperoxidase domain-containing protein</fullName>
    </recommendedName>
</protein>
<feature type="transmembrane region" description="Helical" evidence="1">
    <location>
        <begin position="144"/>
        <end position="161"/>
    </location>
</feature>
<dbReference type="Gene3D" id="1.20.144.10">
    <property type="entry name" value="Phosphatidic acid phosphatase type 2/haloperoxidase"/>
    <property type="match status" value="1"/>
</dbReference>
<dbReference type="Pfam" id="PF01569">
    <property type="entry name" value="PAP2"/>
    <property type="match status" value="1"/>
</dbReference>
<name>A0ABP7ITE1_9PSEU</name>
<keyword evidence="1" id="KW-0812">Transmembrane</keyword>
<dbReference type="InterPro" id="IPR036938">
    <property type="entry name" value="PAP2/HPO_sf"/>
</dbReference>
<dbReference type="EMBL" id="BAABCM010000007">
    <property type="protein sequence ID" value="GAA3826513.1"/>
    <property type="molecule type" value="Genomic_DNA"/>
</dbReference>
<sequence>MIHSERVVVDDEVVGQTAGVSSRRWLVIAAVAAALTVAVYLLAVWTASGQALENAALRGADQADAAESGQAWQALDEITVYSLAGATLLIALTGALRRRWDLAVAAVGVIVLGQVVVQVLKRFVLVRPALVPVTGDFGHNSLPSGHTTIAMTVLFAAVIVAPYRWRGVVMLVVLPWAVGIGQYTLTAKWHRLSDTLAADAIALALAALASWWLARRGAVHPYEGNRRLGRVVIGAFAVLAALAGLTLGAILWGVPLAREGLAGADEWVIYLGAGSFASAGSIVAALVFLLSWRRLAT</sequence>
<dbReference type="InterPro" id="IPR000326">
    <property type="entry name" value="PAP2/HPO"/>
</dbReference>
<evidence type="ECO:0000313" key="4">
    <source>
        <dbReference type="Proteomes" id="UP001501624"/>
    </source>
</evidence>
<evidence type="ECO:0000256" key="1">
    <source>
        <dbReference type="SAM" id="Phobius"/>
    </source>
</evidence>
<keyword evidence="1" id="KW-0472">Membrane</keyword>
<feature type="transmembrane region" description="Helical" evidence="1">
    <location>
        <begin position="25"/>
        <end position="47"/>
    </location>
</feature>
<feature type="transmembrane region" description="Helical" evidence="1">
    <location>
        <begin position="168"/>
        <end position="185"/>
    </location>
</feature>
<evidence type="ECO:0000259" key="2">
    <source>
        <dbReference type="Pfam" id="PF01569"/>
    </source>
</evidence>
<reference evidence="4" key="1">
    <citation type="journal article" date="2019" name="Int. J. Syst. Evol. Microbiol.">
        <title>The Global Catalogue of Microorganisms (GCM) 10K type strain sequencing project: providing services to taxonomists for standard genome sequencing and annotation.</title>
        <authorList>
            <consortium name="The Broad Institute Genomics Platform"/>
            <consortium name="The Broad Institute Genome Sequencing Center for Infectious Disease"/>
            <person name="Wu L."/>
            <person name="Ma J."/>
        </authorList>
    </citation>
    <scope>NUCLEOTIDE SEQUENCE [LARGE SCALE GENOMIC DNA]</scope>
    <source>
        <strain evidence="4">JCM 17017</strain>
    </source>
</reference>
<dbReference type="RefSeq" id="WP_237336989.1">
    <property type="nucleotide sequence ID" value="NZ_BAABCM010000007.1"/>
</dbReference>